<dbReference type="HAMAP" id="MF_01576">
    <property type="entry name" value="THF_DHG_CYH"/>
    <property type="match status" value="1"/>
</dbReference>
<comment type="catalytic activity">
    <reaction evidence="11">
        <text>(6R)-5,10-methenyltetrahydrofolate + H2O = (6R)-10-formyltetrahydrofolate + H(+)</text>
        <dbReference type="Rhea" id="RHEA:23700"/>
        <dbReference type="ChEBI" id="CHEBI:15377"/>
        <dbReference type="ChEBI" id="CHEBI:15378"/>
        <dbReference type="ChEBI" id="CHEBI:57455"/>
        <dbReference type="ChEBI" id="CHEBI:195366"/>
        <dbReference type="EC" id="3.5.4.9"/>
    </reaction>
</comment>
<evidence type="ECO:0000256" key="1">
    <source>
        <dbReference type="ARBA" id="ARBA00004777"/>
    </source>
</evidence>
<name>A0A1I6K7J7_9FIRM</name>
<dbReference type="SUPFAM" id="SSF51735">
    <property type="entry name" value="NAD(P)-binding Rossmann-fold domains"/>
    <property type="match status" value="1"/>
</dbReference>
<evidence type="ECO:0000313" key="14">
    <source>
        <dbReference type="EMBL" id="SFR87177.1"/>
    </source>
</evidence>
<proteinExistence type="inferred from homology"/>
<dbReference type="InterPro" id="IPR046346">
    <property type="entry name" value="Aminoacid_DH-like_N_sf"/>
</dbReference>
<feature type="domain" description="Tetrahydrofolate dehydrogenase/cyclohydrolase catalytic" evidence="12">
    <location>
        <begin position="7"/>
        <end position="118"/>
    </location>
</feature>
<keyword evidence="5 11" id="KW-0378">Hydrolase</keyword>
<comment type="function">
    <text evidence="11">Catalyzes the oxidation of 5,10-methylenetetrahydrofolate to 5,10-methenyltetrahydrofolate and then the hydrolysis of 5,10-methenyltetrahydrofolate to 10-formyltetrahydrofolate.</text>
</comment>
<dbReference type="Gene3D" id="3.40.50.10860">
    <property type="entry name" value="Leucine Dehydrogenase, chain A, domain 1"/>
    <property type="match status" value="1"/>
</dbReference>
<organism evidence="14 15">
    <name type="scientific">[Clostridium] aminophilum</name>
    <dbReference type="NCBI Taxonomy" id="1526"/>
    <lineage>
        <taxon>Bacteria</taxon>
        <taxon>Bacillati</taxon>
        <taxon>Bacillota</taxon>
        <taxon>Clostridia</taxon>
        <taxon>Lachnospirales</taxon>
        <taxon>Lachnospiraceae</taxon>
    </lineage>
</organism>
<protein>
    <recommendedName>
        <fullName evidence="11">Bifunctional protein FolD</fullName>
    </recommendedName>
    <domain>
        <recommendedName>
            <fullName evidence="11">Methylenetetrahydrofolate dehydrogenase</fullName>
            <ecNumber evidence="11">1.5.1.5</ecNumber>
        </recommendedName>
    </domain>
    <domain>
        <recommendedName>
            <fullName evidence="11">Methenyltetrahydrofolate cyclohydrolase</fullName>
            <ecNumber evidence="11">3.5.4.9</ecNumber>
        </recommendedName>
    </domain>
</protein>
<evidence type="ECO:0000256" key="7">
    <source>
        <dbReference type="ARBA" id="ARBA00023002"/>
    </source>
</evidence>
<keyword evidence="8 11" id="KW-0368">Histidine biosynthesis</keyword>
<keyword evidence="7 11" id="KW-0560">Oxidoreductase</keyword>
<dbReference type="InterPro" id="IPR000672">
    <property type="entry name" value="THF_DH/CycHdrlase"/>
</dbReference>
<evidence type="ECO:0000256" key="11">
    <source>
        <dbReference type="HAMAP-Rule" id="MF_01576"/>
    </source>
</evidence>
<evidence type="ECO:0000256" key="2">
    <source>
        <dbReference type="ARBA" id="ARBA00022563"/>
    </source>
</evidence>
<dbReference type="RefSeq" id="WP_031474359.1">
    <property type="nucleotide sequence ID" value="NZ_FOZC01000015.1"/>
</dbReference>
<dbReference type="Pfam" id="PF02882">
    <property type="entry name" value="THF_DHG_CYH_C"/>
    <property type="match status" value="1"/>
</dbReference>
<evidence type="ECO:0000256" key="6">
    <source>
        <dbReference type="ARBA" id="ARBA00022857"/>
    </source>
</evidence>
<evidence type="ECO:0000256" key="10">
    <source>
        <dbReference type="ARBA" id="ARBA00023268"/>
    </source>
</evidence>
<keyword evidence="6 11" id="KW-0521">NADP</keyword>
<keyword evidence="9 11" id="KW-0486">Methionine biosynthesis</keyword>
<evidence type="ECO:0000256" key="9">
    <source>
        <dbReference type="ARBA" id="ARBA00023167"/>
    </source>
</evidence>
<dbReference type="GO" id="GO:0006164">
    <property type="term" value="P:purine nucleotide biosynthetic process"/>
    <property type="evidence" value="ECO:0007669"/>
    <property type="project" value="UniProtKB-KW"/>
</dbReference>
<dbReference type="SUPFAM" id="SSF53223">
    <property type="entry name" value="Aminoacid dehydrogenase-like, N-terminal domain"/>
    <property type="match status" value="1"/>
</dbReference>
<comment type="subunit">
    <text evidence="11">Homodimer.</text>
</comment>
<evidence type="ECO:0000256" key="3">
    <source>
        <dbReference type="ARBA" id="ARBA00022605"/>
    </source>
</evidence>
<dbReference type="EC" id="1.5.1.5" evidence="11"/>
<dbReference type="AlphaFoldDB" id="A0A1I6K7J7"/>
<dbReference type="EMBL" id="FOZC01000015">
    <property type="protein sequence ID" value="SFR87177.1"/>
    <property type="molecule type" value="Genomic_DNA"/>
</dbReference>
<keyword evidence="2 11" id="KW-0554">One-carbon metabolism</keyword>
<comment type="pathway">
    <text evidence="1 11">One-carbon metabolism; tetrahydrofolate interconversion.</text>
</comment>
<dbReference type="GO" id="GO:0000105">
    <property type="term" value="P:L-histidine biosynthetic process"/>
    <property type="evidence" value="ECO:0007669"/>
    <property type="project" value="UniProtKB-KW"/>
</dbReference>
<dbReference type="PANTHER" id="PTHR48099:SF5">
    <property type="entry name" value="C-1-TETRAHYDROFOLATE SYNTHASE, CYTOPLASMIC"/>
    <property type="match status" value="1"/>
</dbReference>
<keyword evidence="4 11" id="KW-0658">Purine biosynthesis</keyword>
<dbReference type="InterPro" id="IPR020630">
    <property type="entry name" value="THF_DH/CycHdrlase_cat_dom"/>
</dbReference>
<evidence type="ECO:0000256" key="4">
    <source>
        <dbReference type="ARBA" id="ARBA00022755"/>
    </source>
</evidence>
<dbReference type="GO" id="GO:0035999">
    <property type="term" value="P:tetrahydrofolate interconversion"/>
    <property type="evidence" value="ECO:0007669"/>
    <property type="project" value="UniProtKB-UniRule"/>
</dbReference>
<evidence type="ECO:0000256" key="5">
    <source>
        <dbReference type="ARBA" id="ARBA00022801"/>
    </source>
</evidence>
<dbReference type="GO" id="GO:0004488">
    <property type="term" value="F:methylenetetrahydrofolate dehydrogenase (NADP+) activity"/>
    <property type="evidence" value="ECO:0007669"/>
    <property type="project" value="UniProtKB-UniRule"/>
</dbReference>
<comment type="similarity">
    <text evidence="11">Belongs to the tetrahydrofolate dehydrogenase/cyclohydrolase family.</text>
</comment>
<evidence type="ECO:0000313" key="15">
    <source>
        <dbReference type="Proteomes" id="UP000214760"/>
    </source>
</evidence>
<dbReference type="InterPro" id="IPR036291">
    <property type="entry name" value="NAD(P)-bd_dom_sf"/>
</dbReference>
<dbReference type="Gene3D" id="3.40.50.720">
    <property type="entry name" value="NAD(P)-binding Rossmann-like Domain"/>
    <property type="match status" value="1"/>
</dbReference>
<keyword evidence="10 11" id="KW-0511">Multifunctional enzyme</keyword>
<accession>A0A1I6K7J7</accession>
<dbReference type="Proteomes" id="UP000214760">
    <property type="component" value="Unassembled WGS sequence"/>
</dbReference>
<dbReference type="EC" id="3.5.4.9" evidence="11"/>
<comment type="caution">
    <text evidence="11">Lacks conserved residue(s) required for the propagation of feature annotation.</text>
</comment>
<evidence type="ECO:0000256" key="8">
    <source>
        <dbReference type="ARBA" id="ARBA00023102"/>
    </source>
</evidence>
<dbReference type="GO" id="GO:0004477">
    <property type="term" value="F:methenyltetrahydrofolate cyclohydrolase activity"/>
    <property type="evidence" value="ECO:0007669"/>
    <property type="project" value="UniProtKB-UniRule"/>
</dbReference>
<dbReference type="GO" id="GO:0009086">
    <property type="term" value="P:methionine biosynthetic process"/>
    <property type="evidence" value="ECO:0007669"/>
    <property type="project" value="UniProtKB-KW"/>
</dbReference>
<feature type="domain" description="Tetrahydrofolate dehydrogenase/cyclohydrolase NAD(P)-binding" evidence="13">
    <location>
        <begin position="142"/>
        <end position="280"/>
    </location>
</feature>
<dbReference type="PANTHER" id="PTHR48099">
    <property type="entry name" value="C-1-TETRAHYDROFOLATE SYNTHASE, CYTOPLASMIC-RELATED"/>
    <property type="match status" value="1"/>
</dbReference>
<dbReference type="GO" id="GO:0005829">
    <property type="term" value="C:cytosol"/>
    <property type="evidence" value="ECO:0007669"/>
    <property type="project" value="TreeGrafter"/>
</dbReference>
<reference evidence="14 15" key="1">
    <citation type="submission" date="2016-10" db="EMBL/GenBank/DDBJ databases">
        <authorList>
            <person name="de Groot N.N."/>
        </authorList>
    </citation>
    <scope>NUCLEOTIDE SEQUENCE [LARGE SCALE GENOMIC DNA]</scope>
    <source>
        <strain evidence="14 15">F</strain>
    </source>
</reference>
<evidence type="ECO:0000259" key="12">
    <source>
        <dbReference type="Pfam" id="PF00763"/>
    </source>
</evidence>
<keyword evidence="3 11" id="KW-0028">Amino-acid biosynthesis</keyword>
<dbReference type="PRINTS" id="PR00085">
    <property type="entry name" value="THFDHDRGNASE"/>
</dbReference>
<gene>
    <name evidence="11" type="primary">folD</name>
    <name evidence="14" type="ORF">SAMN02910262_02334</name>
</gene>
<feature type="binding site" evidence="11">
    <location>
        <begin position="164"/>
        <end position="166"/>
    </location>
    <ligand>
        <name>NADP(+)</name>
        <dbReference type="ChEBI" id="CHEBI:58349"/>
    </ligand>
</feature>
<dbReference type="CDD" id="cd01080">
    <property type="entry name" value="NAD_bind_m-THF_DH_Cyclohyd"/>
    <property type="match status" value="1"/>
</dbReference>
<comment type="catalytic activity">
    <reaction evidence="11">
        <text>(6R)-5,10-methylene-5,6,7,8-tetrahydrofolate + NADP(+) = (6R)-5,10-methenyltetrahydrofolate + NADPH</text>
        <dbReference type="Rhea" id="RHEA:22812"/>
        <dbReference type="ChEBI" id="CHEBI:15636"/>
        <dbReference type="ChEBI" id="CHEBI:57455"/>
        <dbReference type="ChEBI" id="CHEBI:57783"/>
        <dbReference type="ChEBI" id="CHEBI:58349"/>
        <dbReference type="EC" id="1.5.1.5"/>
    </reaction>
</comment>
<evidence type="ECO:0000259" key="13">
    <source>
        <dbReference type="Pfam" id="PF02882"/>
    </source>
</evidence>
<dbReference type="InterPro" id="IPR020631">
    <property type="entry name" value="THF_DH/CycHdrlase_NAD-bd_dom"/>
</dbReference>
<sequence>METNKILKGAPLAAEIKEKLIAEASAMEKKPMLATVRIGEKPDSIAYERNAVRRMKAYGMDAKSYVFPESITTEDFVREFKAISDDDAIDGILLMRPFPEHISEEEVYGTIDPMKDLDGISPINVARVFSWDARGYAAAIVEAIVRLLLHAGVELKGKNVTIVGRSKVVGRALAMMLLQHDATVTICHTKTVDMDRRCREADILVTCAGQKDLITAEYVKKDAVVIDVGFNVDEEGNISGDADFDGILDKVKMITPVPGGVGGVTTAILAEHLLRAAKSRRK</sequence>
<dbReference type="UniPathway" id="UPA00193"/>
<dbReference type="Pfam" id="PF00763">
    <property type="entry name" value="THF_DHG_CYH"/>
    <property type="match status" value="1"/>
</dbReference>